<comment type="caution">
    <text evidence="2">The sequence shown here is derived from an EMBL/GenBank/DDBJ whole genome shotgun (WGS) entry which is preliminary data.</text>
</comment>
<evidence type="ECO:0000313" key="2">
    <source>
        <dbReference type="EMBL" id="OAF66580.1"/>
    </source>
</evidence>
<keyword evidence="2" id="KW-0378">Hydrolase</keyword>
<accession>A0A177AXI8</accession>
<reference evidence="2 3" key="1">
    <citation type="submission" date="2016-04" db="EMBL/GenBank/DDBJ databases">
        <title>The genome of Intoshia linei affirms orthonectids as highly simplified spiralians.</title>
        <authorList>
            <person name="Mikhailov K.V."/>
            <person name="Slusarev G.S."/>
            <person name="Nikitin M.A."/>
            <person name="Logacheva M.D."/>
            <person name="Penin A."/>
            <person name="Aleoshin V."/>
            <person name="Panchin Y.V."/>
        </authorList>
    </citation>
    <scope>NUCLEOTIDE SEQUENCE [LARGE SCALE GENOMIC DNA]</scope>
    <source>
        <strain evidence="2">Intl2013</strain>
        <tissue evidence="2">Whole animal</tissue>
    </source>
</reference>
<dbReference type="GO" id="GO:0006508">
    <property type="term" value="P:proteolysis"/>
    <property type="evidence" value="ECO:0007669"/>
    <property type="project" value="UniProtKB-KW"/>
</dbReference>
<dbReference type="GO" id="GO:0005737">
    <property type="term" value="C:cytoplasm"/>
    <property type="evidence" value="ECO:0007669"/>
    <property type="project" value="TreeGrafter"/>
</dbReference>
<dbReference type="AlphaFoldDB" id="A0A177AXI8"/>
<gene>
    <name evidence="2" type="ORF">A3Q56_05675</name>
</gene>
<dbReference type="EMBL" id="LWCA01000889">
    <property type="protein sequence ID" value="OAF66580.1"/>
    <property type="molecule type" value="Genomic_DNA"/>
</dbReference>
<keyword evidence="2" id="KW-0645">Protease</keyword>
<proteinExistence type="predicted"/>
<evidence type="ECO:0000259" key="1">
    <source>
        <dbReference type="Pfam" id="PF01965"/>
    </source>
</evidence>
<sequence>MKVCMILAPGFEEIEAVAVIDIIRRAGIHIVTISTTDEKLVKGCNGISIQACCLLTNIMKQSDKTYDCLILPGGPAHKLLIENEMVSKLTTEHHDKNKIIAVICASPLVIQAYGLFKKHKITCYPYLANEISSDYIYNDDPVQQDGNYITGRSPSDAIEFGLKILSAIVSQDLVKSVRGQLAII</sequence>
<evidence type="ECO:0000313" key="3">
    <source>
        <dbReference type="Proteomes" id="UP000078046"/>
    </source>
</evidence>
<dbReference type="InterPro" id="IPR002818">
    <property type="entry name" value="DJ-1/PfpI"/>
</dbReference>
<dbReference type="Proteomes" id="UP000078046">
    <property type="component" value="Unassembled WGS sequence"/>
</dbReference>
<dbReference type="CDD" id="cd03135">
    <property type="entry name" value="GATase1_DJ-1"/>
    <property type="match status" value="1"/>
</dbReference>
<dbReference type="Pfam" id="PF01965">
    <property type="entry name" value="DJ-1_PfpI"/>
    <property type="match status" value="1"/>
</dbReference>
<dbReference type="SUPFAM" id="SSF52317">
    <property type="entry name" value="Class I glutamine amidotransferase-like"/>
    <property type="match status" value="1"/>
</dbReference>
<dbReference type="OrthoDB" id="543156at2759"/>
<dbReference type="InterPro" id="IPR029062">
    <property type="entry name" value="Class_I_gatase-like"/>
</dbReference>
<dbReference type="NCBIfam" id="TIGR01383">
    <property type="entry name" value="not_thiJ"/>
    <property type="match status" value="1"/>
</dbReference>
<dbReference type="InterPro" id="IPR050325">
    <property type="entry name" value="Prot/Nucl_acid_deglycase"/>
</dbReference>
<protein>
    <submittedName>
        <fullName evidence="2">Intracellular protease 1</fullName>
    </submittedName>
</protein>
<name>A0A177AXI8_9BILA</name>
<dbReference type="GO" id="GO:0008233">
    <property type="term" value="F:peptidase activity"/>
    <property type="evidence" value="ECO:0007669"/>
    <property type="project" value="UniProtKB-KW"/>
</dbReference>
<feature type="domain" description="DJ-1/PfpI" evidence="1">
    <location>
        <begin position="1"/>
        <end position="166"/>
    </location>
</feature>
<organism evidence="2 3">
    <name type="scientific">Intoshia linei</name>
    <dbReference type="NCBI Taxonomy" id="1819745"/>
    <lineage>
        <taxon>Eukaryota</taxon>
        <taxon>Metazoa</taxon>
        <taxon>Spiralia</taxon>
        <taxon>Lophotrochozoa</taxon>
        <taxon>Mesozoa</taxon>
        <taxon>Orthonectida</taxon>
        <taxon>Rhopaluridae</taxon>
        <taxon>Intoshia</taxon>
    </lineage>
</organism>
<dbReference type="PANTHER" id="PTHR48094">
    <property type="entry name" value="PROTEIN/NUCLEIC ACID DEGLYCASE DJ-1-RELATED"/>
    <property type="match status" value="1"/>
</dbReference>
<keyword evidence="3" id="KW-1185">Reference proteome</keyword>
<dbReference type="Gene3D" id="3.40.50.880">
    <property type="match status" value="1"/>
</dbReference>
<dbReference type="InterPro" id="IPR006287">
    <property type="entry name" value="DJ-1"/>
</dbReference>
<dbReference type="PANTHER" id="PTHR48094:SF12">
    <property type="entry name" value="PARKINSON DISEASE PROTEIN 7 HOMOLOG"/>
    <property type="match status" value="1"/>
</dbReference>